<name>A0A151ZIP3_TIELA</name>
<protein>
    <submittedName>
        <fullName evidence="1">Uncharacterized protein</fullName>
    </submittedName>
</protein>
<organism evidence="1 2">
    <name type="scientific">Tieghemostelium lacteum</name>
    <name type="common">Slime mold</name>
    <name type="synonym">Dictyostelium lacteum</name>
    <dbReference type="NCBI Taxonomy" id="361077"/>
    <lineage>
        <taxon>Eukaryota</taxon>
        <taxon>Amoebozoa</taxon>
        <taxon>Evosea</taxon>
        <taxon>Eumycetozoa</taxon>
        <taxon>Dictyostelia</taxon>
        <taxon>Dictyosteliales</taxon>
        <taxon>Raperosteliaceae</taxon>
        <taxon>Tieghemostelium</taxon>
    </lineage>
</organism>
<proteinExistence type="predicted"/>
<dbReference type="Proteomes" id="UP000076078">
    <property type="component" value="Unassembled WGS sequence"/>
</dbReference>
<dbReference type="AlphaFoldDB" id="A0A151ZIP3"/>
<dbReference type="InParanoid" id="A0A151ZIP3"/>
<accession>A0A151ZIP3</accession>
<comment type="caution">
    <text evidence="1">The sequence shown here is derived from an EMBL/GenBank/DDBJ whole genome shotgun (WGS) entry which is preliminary data.</text>
</comment>
<evidence type="ECO:0000313" key="1">
    <source>
        <dbReference type="EMBL" id="KYQ93862.1"/>
    </source>
</evidence>
<gene>
    <name evidence="1" type="ORF">DLAC_05262</name>
</gene>
<reference evidence="1 2" key="1">
    <citation type="submission" date="2015-12" db="EMBL/GenBank/DDBJ databases">
        <title>Dictyostelia acquired genes for synthesis and detection of signals that induce cell-type specialization by lateral gene transfer from prokaryotes.</title>
        <authorList>
            <person name="Gloeckner G."/>
            <person name="Schaap P."/>
        </authorList>
    </citation>
    <scope>NUCLEOTIDE SEQUENCE [LARGE SCALE GENOMIC DNA]</scope>
    <source>
        <strain evidence="1 2">TK</strain>
    </source>
</reference>
<evidence type="ECO:0000313" key="2">
    <source>
        <dbReference type="Proteomes" id="UP000076078"/>
    </source>
</evidence>
<sequence length="1023" mass="120657">MDYLNCIPTLQALTDNKDITDYLASIEYIINCNPSYIYRNGLINKLSDLEEHKDLLIELLKKRVKPYLVSSDILPMSVFVKVLHYITENKKQIFKAWERVPTIIINTFNSPIESEKREFISQVIYIIQILNENMISTVSIIKSLFQYISSHLSKDEIYRFSNEYYKLLPTIFHNLSQPTEFEEYFGKIEVCKWCMNYLIEWNEHPISLVGMVNYLLVVQPTLLQSNLTTIFNQLLATSVDRRFLVKENCISTLTKLIRFYQNSISKSMKSKLLQHLVTKEKILAPNYNVLYLSNLYQLLIIDPEFTMDNFDMILKKHKESHNMDTSVCILNRLICYPTIFSALTQSKHFNKYHQTINWIANCSGSNRIYLMEYLMKFSVDGKQLLSMLPMVKKVLDKHLWRNCMMGLYLNAFEYIKCALNSRPNQNQVKILNEMYNHLFTFFVRSFDFKTVISFYNSNLTPDSIFPYLLDRKDKITTFFTKLTQIDPIISFFKFLIDSLDEIQQYGGYSFILELIDTMKGRVDNFTTLVLAIKNSLNLDDYIQNYYINNDVIINSKLIMDTLPYITNNVDQYIKRFIEKYSKTPLNLKEFNQHLQLIISKTMILEEHHISDILMYLVRLIIKKESQLKLESEEDIKILLLYFKFITKNSFNGDIEFKSEVTEYYQSLRKSNQRQWDYIIIEEYIDNLYFLNDKISNDVSKRLSRVNDVVPQLPQILHYKIIKYIFQQKSTHFMFGNHKNLLNIGLSSNSFFQIVCNLFNNYQYNRIRLIYNVSCGKWSFFSKGIYHLSYLDLENFKITEAENVFYQLKSLEIEDSQIHYKLHRDMVNLVNLSLGITFPSGIFNNLIDHCHCLETLTFQRNLIDNNLTAVNSVVTKLLNSKNKETLQHIKITSGFFFSKRNCDELKSLLQNLKNFELETNGIFKPELQLISSFPNHGLISPEFLPSYCNILFIQDISHLHLINPKFFTTKLEKVKTGLEIPNIDTQNSQLLQFLLSIQTQPLKIISPDKQLIKDYYKQVMALNS</sequence>
<keyword evidence="2" id="KW-1185">Reference proteome</keyword>
<dbReference type="EMBL" id="LODT01000025">
    <property type="protein sequence ID" value="KYQ93862.1"/>
    <property type="molecule type" value="Genomic_DNA"/>
</dbReference>